<reference evidence="1" key="1">
    <citation type="submission" date="2021-05" db="EMBL/GenBank/DDBJ databases">
        <authorList>
            <person name="Pan Q."/>
            <person name="Jouanno E."/>
            <person name="Zahm M."/>
            <person name="Klopp C."/>
            <person name="Cabau C."/>
            <person name="Louis A."/>
            <person name="Berthelot C."/>
            <person name="Parey E."/>
            <person name="Roest Crollius H."/>
            <person name="Montfort J."/>
            <person name="Robinson-Rechavi M."/>
            <person name="Bouchez O."/>
            <person name="Lampietro C."/>
            <person name="Lopez Roques C."/>
            <person name="Donnadieu C."/>
            <person name="Postlethwait J."/>
            <person name="Bobe J."/>
            <person name="Dillon D."/>
            <person name="Chandos A."/>
            <person name="von Hippel F."/>
            <person name="Guiguen Y."/>
        </authorList>
    </citation>
    <scope>NUCLEOTIDE SEQUENCE</scope>
    <source>
        <strain evidence="1">YG-Jan2019</strain>
    </source>
</reference>
<evidence type="ECO:0000313" key="2">
    <source>
        <dbReference type="Proteomes" id="UP001157502"/>
    </source>
</evidence>
<organism evidence="1 2">
    <name type="scientific">Dallia pectoralis</name>
    <name type="common">Alaska blackfish</name>
    <dbReference type="NCBI Taxonomy" id="75939"/>
    <lineage>
        <taxon>Eukaryota</taxon>
        <taxon>Metazoa</taxon>
        <taxon>Chordata</taxon>
        <taxon>Craniata</taxon>
        <taxon>Vertebrata</taxon>
        <taxon>Euteleostomi</taxon>
        <taxon>Actinopterygii</taxon>
        <taxon>Neopterygii</taxon>
        <taxon>Teleostei</taxon>
        <taxon>Protacanthopterygii</taxon>
        <taxon>Esociformes</taxon>
        <taxon>Umbridae</taxon>
        <taxon>Dallia</taxon>
    </lineage>
</organism>
<keyword evidence="2" id="KW-1185">Reference proteome</keyword>
<gene>
    <name evidence="1" type="ORF">DPEC_G00175680</name>
</gene>
<protein>
    <submittedName>
        <fullName evidence="1">Uncharacterized protein</fullName>
    </submittedName>
</protein>
<evidence type="ECO:0000313" key="1">
    <source>
        <dbReference type="EMBL" id="KAJ8002041.1"/>
    </source>
</evidence>
<name>A0ACC2GEE1_DALPE</name>
<comment type="caution">
    <text evidence="1">The sequence shown here is derived from an EMBL/GenBank/DDBJ whole genome shotgun (WGS) entry which is preliminary data.</text>
</comment>
<proteinExistence type="predicted"/>
<dbReference type="Proteomes" id="UP001157502">
    <property type="component" value="Chromosome 14"/>
</dbReference>
<accession>A0ACC2GEE1</accession>
<sequence>MRRVQQMFPVCRQRQQFTAVDPWFCGLQVITLHCYSVQLAFIMLYSYTVVGTAVRGSVAEGRRRADVAGFLARTRTCQRGPVLILGGVGASKPPGTS</sequence>
<dbReference type="EMBL" id="CM055741">
    <property type="protein sequence ID" value="KAJ8002041.1"/>
    <property type="molecule type" value="Genomic_DNA"/>
</dbReference>